<dbReference type="RefSeq" id="WP_095510286.1">
    <property type="nucleotide sequence ID" value="NZ_MQWD01000001.1"/>
</dbReference>
<evidence type="ECO:0008006" key="3">
    <source>
        <dbReference type="Google" id="ProtNLM"/>
    </source>
</evidence>
<keyword evidence="2" id="KW-1185">Reference proteome</keyword>
<dbReference type="AlphaFoldDB" id="A0A271IZX3"/>
<sequence length="156" mass="17056">MFPALRPILNKGGAGRYISREESVERLRPVAERHLDLLQTYQAALARMADGPAKERVEAMMPYLRTETAKISETILSLGGAPPTGAGREAFAVVEGSDRNRVQGLLDAENDFGGMLREEVDAVHHQERTRAILGHNAEASTSRIDLLRGVAADLPR</sequence>
<comment type="caution">
    <text evidence="1">The sequence shown here is derived from an EMBL/GenBank/DDBJ whole genome shotgun (WGS) entry which is preliminary data.</text>
</comment>
<accession>A0A271IZX3</accession>
<protein>
    <recommendedName>
        <fullName evidence="3">DUF2383 domain-containing protein</fullName>
    </recommendedName>
</protein>
<dbReference type="OrthoDB" id="1493816at2"/>
<name>A0A271IZX3_9BACT</name>
<proteinExistence type="predicted"/>
<evidence type="ECO:0000313" key="1">
    <source>
        <dbReference type="EMBL" id="PAP76627.1"/>
    </source>
</evidence>
<evidence type="ECO:0000313" key="2">
    <source>
        <dbReference type="Proteomes" id="UP000216339"/>
    </source>
</evidence>
<gene>
    <name evidence="1" type="ORF">BSZ37_09315</name>
</gene>
<reference evidence="1 2" key="1">
    <citation type="submission" date="2016-11" db="EMBL/GenBank/DDBJ databases">
        <title>Study of marine rhodopsin-containing bacteria.</title>
        <authorList>
            <person name="Yoshizawa S."/>
            <person name="Kumagai Y."/>
            <person name="Kogure K."/>
        </authorList>
    </citation>
    <scope>NUCLEOTIDE SEQUENCE [LARGE SCALE GENOMIC DNA]</scope>
    <source>
        <strain evidence="1 2">SAORIC-28</strain>
    </source>
</reference>
<dbReference type="EMBL" id="MQWD01000001">
    <property type="protein sequence ID" value="PAP76627.1"/>
    <property type="molecule type" value="Genomic_DNA"/>
</dbReference>
<organism evidence="1 2">
    <name type="scientific">Rubrivirga marina</name>
    <dbReference type="NCBI Taxonomy" id="1196024"/>
    <lineage>
        <taxon>Bacteria</taxon>
        <taxon>Pseudomonadati</taxon>
        <taxon>Rhodothermota</taxon>
        <taxon>Rhodothermia</taxon>
        <taxon>Rhodothermales</taxon>
        <taxon>Rubricoccaceae</taxon>
        <taxon>Rubrivirga</taxon>
    </lineage>
</organism>
<dbReference type="Proteomes" id="UP000216339">
    <property type="component" value="Unassembled WGS sequence"/>
</dbReference>